<organism evidence="8 9">
    <name type="scientific">Hymenobacter defluvii</name>
    <dbReference type="NCBI Taxonomy" id="2054411"/>
    <lineage>
        <taxon>Bacteria</taxon>
        <taxon>Pseudomonadati</taxon>
        <taxon>Bacteroidota</taxon>
        <taxon>Cytophagia</taxon>
        <taxon>Cytophagales</taxon>
        <taxon>Hymenobacteraceae</taxon>
        <taxon>Hymenobacter</taxon>
    </lineage>
</organism>
<dbReference type="InterPro" id="IPR011006">
    <property type="entry name" value="CheY-like_superfamily"/>
</dbReference>
<keyword evidence="3 5" id="KW-0238">DNA-binding</keyword>
<dbReference type="CDD" id="cd17574">
    <property type="entry name" value="REC_OmpR"/>
    <property type="match status" value="1"/>
</dbReference>
<comment type="caution">
    <text evidence="8">The sequence shown here is derived from an EMBL/GenBank/DDBJ whole genome shotgun (WGS) entry which is preliminary data.</text>
</comment>
<protein>
    <submittedName>
        <fullName evidence="8">Response regulator transcription factor</fullName>
    </submittedName>
</protein>
<gene>
    <name evidence="8" type="ORF">J4D97_17455</name>
</gene>
<keyword evidence="1 4" id="KW-0597">Phosphoprotein</keyword>
<accession>A0ABS3TIM5</accession>
<dbReference type="PROSITE" id="PS50110">
    <property type="entry name" value="RESPONSE_REGULATORY"/>
    <property type="match status" value="1"/>
</dbReference>
<keyword evidence="9" id="KW-1185">Reference proteome</keyword>
<dbReference type="SMART" id="SM00448">
    <property type="entry name" value="REC"/>
    <property type="match status" value="1"/>
</dbReference>
<feature type="domain" description="OmpR/PhoB-type" evidence="7">
    <location>
        <begin position="143"/>
        <end position="240"/>
    </location>
</feature>
<feature type="modified residue" description="4-aspartylphosphate" evidence="4">
    <location>
        <position position="66"/>
    </location>
</feature>
<reference evidence="8 9" key="1">
    <citation type="submission" date="2021-03" db="EMBL/GenBank/DDBJ databases">
        <authorList>
            <person name="Kim M.K."/>
        </authorList>
    </citation>
    <scope>NUCLEOTIDE SEQUENCE [LARGE SCALE GENOMIC DNA]</scope>
    <source>
        <strain evidence="8 9">BT507</strain>
    </source>
</reference>
<dbReference type="PANTHER" id="PTHR48111">
    <property type="entry name" value="REGULATOR OF RPOS"/>
    <property type="match status" value="1"/>
</dbReference>
<dbReference type="Gene3D" id="1.10.10.10">
    <property type="entry name" value="Winged helix-like DNA-binding domain superfamily/Winged helix DNA-binding domain"/>
    <property type="match status" value="1"/>
</dbReference>
<dbReference type="SMART" id="SM00862">
    <property type="entry name" value="Trans_reg_C"/>
    <property type="match status" value="1"/>
</dbReference>
<proteinExistence type="predicted"/>
<dbReference type="Pfam" id="PF00072">
    <property type="entry name" value="Response_reg"/>
    <property type="match status" value="1"/>
</dbReference>
<evidence type="ECO:0000313" key="8">
    <source>
        <dbReference type="EMBL" id="MBO3272444.1"/>
    </source>
</evidence>
<evidence type="ECO:0000256" key="5">
    <source>
        <dbReference type="PROSITE-ProRule" id="PRU01091"/>
    </source>
</evidence>
<dbReference type="InterPro" id="IPR001867">
    <property type="entry name" value="OmpR/PhoB-type_DNA-bd"/>
</dbReference>
<dbReference type="InterPro" id="IPR039420">
    <property type="entry name" value="WalR-like"/>
</dbReference>
<sequence>MNSEPATSYQPSANSQKILLIEDESSLALIVKDSLEVRGFAVEHAADGEEGLRLFRQTIPDIVVADVMLPRLDGFSLAEQLRRENTTVPIIFLTARSQPADVVRGFELGGNDYLRKPFSMDELVVRIRALLQRAVPTPSTTPQEPLQIGRYIFAPTQQKLRLADTEIELTHRESELLRRLYDHRNHVLERSTVLLDLWGQDHFFNGRSLDVFITRLRRYLRADPQVQILNVRGIGYKLIF</sequence>
<dbReference type="RefSeq" id="WP_208308698.1">
    <property type="nucleotide sequence ID" value="NZ_JAGETX010000012.1"/>
</dbReference>
<evidence type="ECO:0000313" key="9">
    <source>
        <dbReference type="Proteomes" id="UP000670527"/>
    </source>
</evidence>
<feature type="DNA-binding region" description="OmpR/PhoB-type" evidence="5">
    <location>
        <begin position="143"/>
        <end position="240"/>
    </location>
</feature>
<evidence type="ECO:0000259" key="7">
    <source>
        <dbReference type="PROSITE" id="PS51755"/>
    </source>
</evidence>
<name>A0ABS3TIM5_9BACT</name>
<dbReference type="Gene3D" id="6.10.250.690">
    <property type="match status" value="1"/>
</dbReference>
<keyword evidence="2" id="KW-0902">Two-component regulatory system</keyword>
<evidence type="ECO:0000259" key="6">
    <source>
        <dbReference type="PROSITE" id="PS50110"/>
    </source>
</evidence>
<dbReference type="CDD" id="cd00383">
    <property type="entry name" value="trans_reg_C"/>
    <property type="match status" value="1"/>
</dbReference>
<dbReference type="Pfam" id="PF00486">
    <property type="entry name" value="Trans_reg_C"/>
    <property type="match status" value="1"/>
</dbReference>
<evidence type="ECO:0000256" key="2">
    <source>
        <dbReference type="ARBA" id="ARBA00023012"/>
    </source>
</evidence>
<dbReference type="PANTHER" id="PTHR48111:SF40">
    <property type="entry name" value="PHOSPHATE REGULON TRANSCRIPTIONAL REGULATORY PROTEIN PHOB"/>
    <property type="match status" value="1"/>
</dbReference>
<dbReference type="Proteomes" id="UP000670527">
    <property type="component" value="Unassembled WGS sequence"/>
</dbReference>
<dbReference type="PROSITE" id="PS51755">
    <property type="entry name" value="OMPR_PHOB"/>
    <property type="match status" value="1"/>
</dbReference>
<evidence type="ECO:0000256" key="1">
    <source>
        <dbReference type="ARBA" id="ARBA00022553"/>
    </source>
</evidence>
<feature type="domain" description="Response regulatory" evidence="6">
    <location>
        <begin position="17"/>
        <end position="131"/>
    </location>
</feature>
<dbReference type="InterPro" id="IPR036388">
    <property type="entry name" value="WH-like_DNA-bd_sf"/>
</dbReference>
<evidence type="ECO:0000256" key="3">
    <source>
        <dbReference type="ARBA" id="ARBA00023125"/>
    </source>
</evidence>
<dbReference type="InterPro" id="IPR001789">
    <property type="entry name" value="Sig_transdc_resp-reg_receiver"/>
</dbReference>
<dbReference type="SUPFAM" id="SSF52172">
    <property type="entry name" value="CheY-like"/>
    <property type="match status" value="1"/>
</dbReference>
<dbReference type="EMBL" id="JAGETX010000012">
    <property type="protein sequence ID" value="MBO3272444.1"/>
    <property type="molecule type" value="Genomic_DNA"/>
</dbReference>
<evidence type="ECO:0000256" key="4">
    <source>
        <dbReference type="PROSITE-ProRule" id="PRU00169"/>
    </source>
</evidence>
<dbReference type="Gene3D" id="3.40.50.2300">
    <property type="match status" value="1"/>
</dbReference>